<evidence type="ECO:0000313" key="2">
    <source>
        <dbReference type="EMBL" id="PCK32092.1"/>
    </source>
</evidence>
<keyword evidence="3" id="KW-1185">Reference proteome</keyword>
<dbReference type="NCBIfam" id="TIGR00249">
    <property type="entry name" value="sixA"/>
    <property type="match status" value="1"/>
</dbReference>
<name>A0A2A5JRI9_PSEO7</name>
<dbReference type="InterPro" id="IPR004449">
    <property type="entry name" value="SixA"/>
</dbReference>
<dbReference type="OrthoDB" id="92610at2"/>
<dbReference type="EMBL" id="NKHF01000040">
    <property type="protein sequence ID" value="PCK32092.1"/>
    <property type="molecule type" value="Genomic_DNA"/>
</dbReference>
<dbReference type="InterPro" id="IPR029033">
    <property type="entry name" value="His_PPase_superfam"/>
</dbReference>
<organism evidence="2 3">
    <name type="scientific">Pseudoalteromonas piscicida</name>
    <dbReference type="NCBI Taxonomy" id="43662"/>
    <lineage>
        <taxon>Bacteria</taxon>
        <taxon>Pseudomonadati</taxon>
        <taxon>Pseudomonadota</taxon>
        <taxon>Gammaproteobacteria</taxon>
        <taxon>Alteromonadales</taxon>
        <taxon>Pseudoalteromonadaceae</taxon>
        <taxon>Pseudoalteromonas</taxon>
    </lineage>
</organism>
<dbReference type="RefSeq" id="WP_099641732.1">
    <property type="nucleotide sequence ID" value="NZ_JAQPZX010000022.1"/>
</dbReference>
<protein>
    <submittedName>
        <fullName evidence="2">Phosphohistidine phosphatase SixA</fullName>
    </submittedName>
</protein>
<reference evidence="3" key="1">
    <citation type="journal article" date="2019" name="Genome Announc.">
        <title>Draft Genome Sequence of Pseudoalteromonas piscicida Strain 36Y ROTHPW, an Hypersaline Seawater Isolate from the South Coast of Sonora, Mexico.</title>
        <authorList>
            <person name="Sanchez-Diaz R."/>
            <person name="Molina-Garza Z.J."/>
            <person name="Cruz-Suarez L.E."/>
            <person name="Selvin J."/>
            <person name="Kiran G.S."/>
            <person name="Ibarra-Gamez J.C."/>
            <person name="Gomez-Gil B."/>
            <person name="Galaviz-Silva L."/>
        </authorList>
    </citation>
    <scope>NUCLEOTIDE SEQUENCE [LARGE SCALE GENOMIC DNA]</scope>
    <source>
        <strain evidence="3">36Y_RITHPW</strain>
    </source>
</reference>
<dbReference type="GO" id="GO:0005737">
    <property type="term" value="C:cytoplasm"/>
    <property type="evidence" value="ECO:0007669"/>
    <property type="project" value="InterPro"/>
</dbReference>
<proteinExistence type="predicted"/>
<keyword evidence="1" id="KW-0378">Hydrolase</keyword>
<accession>A0A2A5JRI9</accession>
<dbReference type="AlphaFoldDB" id="A0A2A5JRI9"/>
<dbReference type="InterPro" id="IPR013078">
    <property type="entry name" value="His_Pase_superF_clade-1"/>
</dbReference>
<evidence type="ECO:0000256" key="1">
    <source>
        <dbReference type="ARBA" id="ARBA00022801"/>
    </source>
</evidence>
<dbReference type="PANTHER" id="PTHR20935:SF1">
    <property type="entry name" value="SLL1549 PROTEIN"/>
    <property type="match status" value="1"/>
</dbReference>
<gene>
    <name evidence="2" type="primary">sixA</name>
    <name evidence="2" type="ORF">CEX98_08895</name>
</gene>
<dbReference type="Gene3D" id="3.40.50.1240">
    <property type="entry name" value="Phosphoglycerate mutase-like"/>
    <property type="match status" value="1"/>
</dbReference>
<dbReference type="Proteomes" id="UP000228621">
    <property type="component" value="Unassembled WGS sequence"/>
</dbReference>
<sequence length="153" mass="16888">MKTILIMRHGEAQPVQADDASRALTEQGVDQAKAMGEWLKQYFRIDAALVSPFVRAQQTAEQVLALQSPQFIETCPDIVPSGSASTAIDYLETLISMHPEHQTWIMVAHMPIVSYLVDRLCPDTMPIFSTAAVAVIEYNEATGRAELTAMQLP</sequence>
<dbReference type="SUPFAM" id="SSF53254">
    <property type="entry name" value="Phosphoglycerate mutase-like"/>
    <property type="match status" value="1"/>
</dbReference>
<dbReference type="GO" id="GO:0101006">
    <property type="term" value="F:protein histidine phosphatase activity"/>
    <property type="evidence" value="ECO:0007669"/>
    <property type="project" value="InterPro"/>
</dbReference>
<dbReference type="SMART" id="SM00855">
    <property type="entry name" value="PGAM"/>
    <property type="match status" value="1"/>
</dbReference>
<comment type="caution">
    <text evidence="2">The sequence shown here is derived from an EMBL/GenBank/DDBJ whole genome shotgun (WGS) entry which is preliminary data.</text>
</comment>
<dbReference type="PANTHER" id="PTHR20935">
    <property type="entry name" value="PHOSPHOGLYCERATE MUTASE-RELATED"/>
    <property type="match status" value="1"/>
</dbReference>
<dbReference type="InterPro" id="IPR051021">
    <property type="entry name" value="Mito_Ser/Thr_phosphatase"/>
</dbReference>
<evidence type="ECO:0000313" key="3">
    <source>
        <dbReference type="Proteomes" id="UP000228621"/>
    </source>
</evidence>
<dbReference type="Pfam" id="PF00300">
    <property type="entry name" value="His_Phos_1"/>
    <property type="match status" value="1"/>
</dbReference>
<dbReference type="CDD" id="cd07067">
    <property type="entry name" value="HP_PGM_like"/>
    <property type="match status" value="1"/>
</dbReference>